<organism evidence="2 3">
    <name type="scientific">Sphingomonas hengshuiensis</name>
    <dbReference type="NCBI Taxonomy" id="1609977"/>
    <lineage>
        <taxon>Bacteria</taxon>
        <taxon>Pseudomonadati</taxon>
        <taxon>Pseudomonadota</taxon>
        <taxon>Alphaproteobacteria</taxon>
        <taxon>Sphingomonadales</taxon>
        <taxon>Sphingomonadaceae</taxon>
        <taxon>Sphingomonas</taxon>
    </lineage>
</organism>
<reference evidence="2 3" key="1">
    <citation type="submission" date="2017-08" db="EMBL/GenBank/DDBJ databases">
        <title>Infants hospitalized years apart are colonized by the same room-sourced microbial strains.</title>
        <authorList>
            <person name="Brooks B."/>
            <person name="Olm M.R."/>
            <person name="Firek B.A."/>
            <person name="Baker R."/>
            <person name="Thomas B.C."/>
            <person name="Morowitz M.J."/>
            <person name="Banfield J.F."/>
        </authorList>
    </citation>
    <scope>NUCLEOTIDE SEQUENCE [LARGE SCALE GENOMIC DNA]</scope>
    <source>
        <strain evidence="2">S2_018_000_R3_110</strain>
    </source>
</reference>
<keyword evidence="1" id="KW-1133">Transmembrane helix</keyword>
<comment type="caution">
    <text evidence="2">The sequence shown here is derived from an EMBL/GenBank/DDBJ whole genome shotgun (WGS) entry which is preliminary data.</text>
</comment>
<evidence type="ECO:0000313" key="3">
    <source>
        <dbReference type="Proteomes" id="UP000248614"/>
    </source>
</evidence>
<sequence length="158" mass="16573">MVSVRGAAVGLCHPGARRIAGARAGVTPRRERTLLQAAVALTCLVPLSASLAGIAFGAAWLQPAAATDMDSHFRYLSGLFLGMAIGFASCIPGIEHKGGRFRLLGLMVVIGGLARLWSLAATGTPSAPHMSGLGIELIAVPLLLGWQTRVARRCRYRD</sequence>
<evidence type="ECO:0000256" key="1">
    <source>
        <dbReference type="SAM" id="Phobius"/>
    </source>
</evidence>
<feature type="transmembrane region" description="Helical" evidence="1">
    <location>
        <begin position="126"/>
        <end position="146"/>
    </location>
</feature>
<dbReference type="Pfam" id="PF14248">
    <property type="entry name" value="DUF4345"/>
    <property type="match status" value="1"/>
</dbReference>
<proteinExistence type="predicted"/>
<protein>
    <submittedName>
        <fullName evidence="2">DUF4345 domain-containing protein</fullName>
    </submittedName>
</protein>
<feature type="transmembrane region" description="Helical" evidence="1">
    <location>
        <begin position="73"/>
        <end position="94"/>
    </location>
</feature>
<dbReference type="AlphaFoldDB" id="A0A2W4Z6Z6"/>
<dbReference type="Proteomes" id="UP000248614">
    <property type="component" value="Unassembled WGS sequence"/>
</dbReference>
<evidence type="ECO:0000313" key="2">
    <source>
        <dbReference type="EMBL" id="PZO77496.1"/>
    </source>
</evidence>
<keyword evidence="1" id="KW-0812">Transmembrane</keyword>
<keyword evidence="1" id="KW-0472">Membrane</keyword>
<feature type="transmembrane region" description="Helical" evidence="1">
    <location>
        <begin position="101"/>
        <end position="120"/>
    </location>
</feature>
<dbReference type="InterPro" id="IPR025597">
    <property type="entry name" value="DUF4345"/>
</dbReference>
<gene>
    <name evidence="2" type="ORF">DI632_08985</name>
</gene>
<feature type="transmembrane region" description="Helical" evidence="1">
    <location>
        <begin position="38"/>
        <end position="61"/>
    </location>
</feature>
<dbReference type="EMBL" id="QFNF01000019">
    <property type="protein sequence ID" value="PZO77496.1"/>
    <property type="molecule type" value="Genomic_DNA"/>
</dbReference>
<accession>A0A2W4Z6Z6</accession>
<name>A0A2W4Z6Z6_9SPHN</name>